<feature type="compositionally biased region" description="Acidic residues" evidence="1">
    <location>
        <begin position="88"/>
        <end position="113"/>
    </location>
</feature>
<sequence length="358" mass="39869">MDLQSQLLNCEIEHLGQVFKVLSCELTVLQTFLKDKFGSDFEVFRESLLSQQKASSSSSSSKEFKRGGARKSNTKQRTPVVVQQQDGGDMEEENECESESDLEIGSESDDCDDYGNHRPPTKLVLTDTGLEDHPVGVAFYGNAKRKKLKYKHGSKQQGGEAEVVAVENTDEVELSRVKLEASEPGTSSQRKGGRQRKRIWEEFTKLENGSWMCNHCDKEFKCPQADRLEIHVKRCRPGGSKHSFFKEKGSTVPSVAKKCAPIPIGVGTMSSGGQLGSESDKKENESQSSSSRGRKLDPVWGYFDISTDPATGKKTAVCKTCQQTVYCKVDPIRKHFYACQEIDKEFTDAENNIDYSSS</sequence>
<feature type="region of interest" description="Disordered" evidence="1">
    <location>
        <begin position="269"/>
        <end position="295"/>
    </location>
</feature>
<protein>
    <submittedName>
        <fullName evidence="2">Uncharacterized protein</fullName>
    </submittedName>
</protein>
<comment type="caution">
    <text evidence="2">The sequence shown here is derived from an EMBL/GenBank/DDBJ whole genome shotgun (WGS) entry which is preliminary data.</text>
</comment>
<name>A0ABP1PWJ3_9HEXA</name>
<organism evidence="2 3">
    <name type="scientific">Orchesella dallaii</name>
    <dbReference type="NCBI Taxonomy" id="48710"/>
    <lineage>
        <taxon>Eukaryota</taxon>
        <taxon>Metazoa</taxon>
        <taxon>Ecdysozoa</taxon>
        <taxon>Arthropoda</taxon>
        <taxon>Hexapoda</taxon>
        <taxon>Collembola</taxon>
        <taxon>Entomobryomorpha</taxon>
        <taxon>Entomobryoidea</taxon>
        <taxon>Orchesellidae</taxon>
        <taxon>Orchesellinae</taxon>
        <taxon>Orchesella</taxon>
    </lineage>
</organism>
<evidence type="ECO:0000313" key="2">
    <source>
        <dbReference type="EMBL" id="CAL8080406.1"/>
    </source>
</evidence>
<evidence type="ECO:0000313" key="3">
    <source>
        <dbReference type="Proteomes" id="UP001642540"/>
    </source>
</evidence>
<evidence type="ECO:0000256" key="1">
    <source>
        <dbReference type="SAM" id="MobiDB-lite"/>
    </source>
</evidence>
<gene>
    <name evidence="2" type="ORF">ODALV1_LOCUS4635</name>
</gene>
<feature type="region of interest" description="Disordered" evidence="1">
    <location>
        <begin position="55"/>
        <end position="117"/>
    </location>
</feature>
<dbReference type="Proteomes" id="UP001642540">
    <property type="component" value="Unassembled WGS sequence"/>
</dbReference>
<reference evidence="2 3" key="1">
    <citation type="submission" date="2024-08" db="EMBL/GenBank/DDBJ databases">
        <authorList>
            <person name="Cucini C."/>
            <person name="Frati F."/>
        </authorList>
    </citation>
    <scope>NUCLEOTIDE SEQUENCE [LARGE SCALE GENOMIC DNA]</scope>
</reference>
<keyword evidence="3" id="KW-1185">Reference proteome</keyword>
<accession>A0ABP1PWJ3</accession>
<proteinExistence type="predicted"/>
<dbReference type="EMBL" id="CAXLJM020000014">
    <property type="protein sequence ID" value="CAL8080406.1"/>
    <property type="molecule type" value="Genomic_DNA"/>
</dbReference>
<feature type="compositionally biased region" description="Polar residues" evidence="1">
    <location>
        <begin position="75"/>
        <end position="86"/>
    </location>
</feature>